<keyword evidence="18" id="KW-1185">Reference proteome</keyword>
<reference evidence="13" key="5">
    <citation type="journal article" date="2018" name="Nat. Plants">
        <title>Whole-genome landscape of Medicago truncatula symbiotic genes.</title>
        <authorList>
            <person name="Pecrix Y."/>
            <person name="Gamas P."/>
            <person name="Carrere S."/>
        </authorList>
    </citation>
    <scope>NUCLEOTIDE SEQUENCE</scope>
    <source>
        <tissue evidence="13">Leaves</tissue>
    </source>
</reference>
<dbReference type="EMBL" id="PSQE01000002">
    <property type="protein sequence ID" value="RHN73378.1"/>
    <property type="molecule type" value="Genomic_DNA"/>
</dbReference>
<organism evidence="11 18">
    <name type="scientific">Medicago truncatula</name>
    <name type="common">Barrel medic</name>
    <name type="synonym">Medicago tribuloides</name>
    <dbReference type="NCBI Taxonomy" id="3880"/>
    <lineage>
        <taxon>Eukaryota</taxon>
        <taxon>Viridiplantae</taxon>
        <taxon>Streptophyta</taxon>
        <taxon>Embryophyta</taxon>
        <taxon>Tracheophyta</taxon>
        <taxon>Spermatophyta</taxon>
        <taxon>Magnoliopsida</taxon>
        <taxon>eudicotyledons</taxon>
        <taxon>Gunneridae</taxon>
        <taxon>Pentapetalae</taxon>
        <taxon>rosids</taxon>
        <taxon>fabids</taxon>
        <taxon>Fabales</taxon>
        <taxon>Fabaceae</taxon>
        <taxon>Papilionoideae</taxon>
        <taxon>50 kb inversion clade</taxon>
        <taxon>NPAAA clade</taxon>
        <taxon>Hologalegina</taxon>
        <taxon>IRL clade</taxon>
        <taxon>Trifolieae</taxon>
        <taxon>Medicago</taxon>
    </lineage>
</organism>
<comment type="similarity">
    <text evidence="4">Belongs to the glycosyl hydrolase 18 family.</text>
</comment>
<keyword evidence="1 3" id="KW-0378">Hydrolase</keyword>
<evidence type="ECO:0000313" key="12">
    <source>
        <dbReference type="EMBL" id="KEH19352.1"/>
    </source>
</evidence>
<dbReference type="AlphaFoldDB" id="G7ZXA1"/>
<evidence type="ECO:0000313" key="11">
    <source>
        <dbReference type="EMBL" id="KEH16952.1"/>
    </source>
</evidence>
<evidence type="ECO:0000259" key="5">
    <source>
        <dbReference type="PROSITE" id="PS51910"/>
    </source>
</evidence>
<evidence type="ECO:0000256" key="2">
    <source>
        <dbReference type="ARBA" id="ARBA00023295"/>
    </source>
</evidence>
<evidence type="ECO:0000313" key="6">
    <source>
        <dbReference type="EMBL" id="AES65170.1"/>
    </source>
</evidence>
<dbReference type="EMBL" id="CM001218">
    <property type="protein sequence ID" value="AES65170.1"/>
    <property type="molecule type" value="Genomic_DNA"/>
</dbReference>
<evidence type="ECO:0000313" key="16">
    <source>
        <dbReference type="EnsemblPlants" id="AES65170"/>
    </source>
</evidence>
<evidence type="ECO:0000313" key="10">
    <source>
        <dbReference type="EMBL" id="KEH16951.1"/>
    </source>
</evidence>
<protein>
    <submittedName>
        <fullName evidence="11">Glycoside hydrolase family 18 protein</fullName>
    </submittedName>
    <submittedName>
        <fullName evidence="13">Putative chitinase</fullName>
        <ecNumber evidence="13">3.2.1.14</ecNumber>
    </submittedName>
</protein>
<dbReference type="EMBL" id="KL402787">
    <property type="protein sequence ID" value="KEH16950.1"/>
    <property type="molecule type" value="Genomic_DNA"/>
</dbReference>
<dbReference type="eggNOG" id="ENOG502QV99">
    <property type="taxonomic scope" value="Eukaryota"/>
</dbReference>
<dbReference type="GO" id="GO:0008843">
    <property type="term" value="F:endochitinase activity"/>
    <property type="evidence" value="ECO:0007669"/>
    <property type="project" value="UniProtKB-EC"/>
</dbReference>
<dbReference type="EnsemblPlants" id="AES65170">
    <property type="protein sequence ID" value="AES65170"/>
    <property type="gene ID" value="MTR_2g036240"/>
</dbReference>
<dbReference type="SUPFAM" id="SSF51445">
    <property type="entry name" value="(Trans)glycosidases"/>
    <property type="match status" value="1"/>
</dbReference>
<reference evidence="19" key="4">
    <citation type="journal article" date="2018" name="Nat. Plants">
        <title>Whole-genome landscape of Medicago truncatula symbiotic genes.</title>
        <authorList>
            <person name="Pecrix Y."/>
            <person name="Staton S.E."/>
            <person name="Sallet E."/>
            <person name="Lelandais-Briere C."/>
            <person name="Moreau S."/>
            <person name="Carrere S."/>
            <person name="Blein T."/>
            <person name="Jardinaud M.F."/>
            <person name="Latrasse D."/>
            <person name="Zouine M."/>
            <person name="Zahm M."/>
            <person name="Kreplak J."/>
            <person name="Mayjonade B."/>
            <person name="Satge C."/>
            <person name="Perez M."/>
            <person name="Cauet S."/>
            <person name="Marande W."/>
            <person name="Chantry-Darmon C."/>
            <person name="Lopez-Roques C."/>
            <person name="Bouchez O."/>
            <person name="Berard A."/>
            <person name="Debelle F."/>
            <person name="Munos S."/>
            <person name="Bendahmane A."/>
            <person name="Berges H."/>
            <person name="Niebel A."/>
            <person name="Buitink J."/>
            <person name="Frugier F."/>
            <person name="Benhamed M."/>
            <person name="Crespi M."/>
            <person name="Gouzy J."/>
            <person name="Gamas P."/>
        </authorList>
    </citation>
    <scope>NUCLEOTIDE SEQUENCE [LARGE SCALE GENOMIC DNA]</scope>
    <source>
        <strain evidence="19">cv. Jemalong A17</strain>
    </source>
</reference>
<evidence type="ECO:0000313" key="8">
    <source>
        <dbReference type="EMBL" id="AES65175.1"/>
    </source>
</evidence>
<dbReference type="EMBL" id="CM001218">
    <property type="protein sequence ID" value="AES65175.1"/>
    <property type="molecule type" value="Genomic_DNA"/>
</dbReference>
<gene>
    <name evidence="16" type="primary">25501167</name>
    <name evidence="6" type="ordered locus">MTR_2g036240</name>
    <name evidence="7" type="ordered locus">MTR_2g036260</name>
    <name evidence="8" type="ordered locus">MTR_2g036290</name>
    <name evidence="12" type="ordered locus">MTR_8g046730</name>
    <name evidence="9" type="ORF">MTR_0062s0110</name>
    <name evidence="10" type="ORF">MTR_0062s0130</name>
    <name evidence="11" type="ORF">MTR_0062s0170</name>
    <name evidence="13" type="ORF">MtrunA17_Chr2g0297791</name>
    <name evidence="14" type="ORF">MtrunA17_Chr2g0297801</name>
    <name evidence="15" type="ORF">MtrunA17_Chr2g0297811</name>
</gene>
<evidence type="ECO:0000313" key="18">
    <source>
        <dbReference type="Proteomes" id="UP000002051"/>
    </source>
</evidence>
<evidence type="ECO:0000256" key="3">
    <source>
        <dbReference type="RuleBase" id="RU000489"/>
    </source>
</evidence>
<dbReference type="EnsemblPlants" id="KEH16950">
    <property type="protein sequence ID" value="KEH16950"/>
    <property type="gene ID" value="MTR_0062s0110"/>
</dbReference>
<dbReference type="InterPro" id="IPR017853">
    <property type="entry name" value="GH"/>
</dbReference>
<proteinExistence type="inferred from homology"/>
<accession>G7ZXA1</accession>
<evidence type="ECO:0000313" key="7">
    <source>
        <dbReference type="EMBL" id="AES65172.1"/>
    </source>
</evidence>
<sequence length="309" mass="35295">MSHTHQINAVVKPIIFREYIGVKDIPKNLKDFPAEMINDDIEEFHFILGTLREVYSGDGKGKGEFYRTWNFNNFSPAKVAKLKKDHKNVKVIISIGGFGAENPFNPKEIESWSTKAKQSIKKLINEYQEYSKDSSSTDECHCDDIIDGIDINYEYSNCNPDEFSSCIGELIRKLKKSSKSIKLVSIAPTELLKPHYHKLYWANKDIINWVDYKFYNQTVSSADELVNLYNKLLNEYGTDVKLLPGVSTDPDSNTNMTRDVFIKGCKSLLESESLPGIFVWNANDSAMPSNEDNTPYFLEEVLQDLLTDN</sequence>
<dbReference type="EMBL" id="CM001224">
    <property type="protein sequence ID" value="KEH19352.1"/>
    <property type="molecule type" value="Genomic_DNA"/>
</dbReference>
<dbReference type="KEGG" id="mtr:11439629"/>
<dbReference type="InterPro" id="IPR001223">
    <property type="entry name" value="Glyco_hydro18_cat"/>
</dbReference>
<evidence type="ECO:0000313" key="17">
    <source>
        <dbReference type="EnsemblPlants" id="KEH16950"/>
    </source>
</evidence>
<dbReference type="PANTHER" id="PTHR46476:SF13">
    <property type="entry name" value="2, PUTATIVE, EXPRESSED-RELATED"/>
    <property type="match status" value="1"/>
</dbReference>
<reference evidence="11 18" key="1">
    <citation type="journal article" date="2011" name="Nature">
        <title>The Medicago genome provides insight into the evolution of rhizobial symbioses.</title>
        <authorList>
            <person name="Young N.D."/>
            <person name="Debelle F."/>
            <person name="Oldroyd G.E."/>
            <person name="Geurts R."/>
            <person name="Cannon S.B."/>
            <person name="Udvardi M.K."/>
            <person name="Benedito V.A."/>
            <person name="Mayer K.F."/>
            <person name="Gouzy J."/>
            <person name="Schoof H."/>
            <person name="Van de Peer Y."/>
            <person name="Proost S."/>
            <person name="Cook D.R."/>
            <person name="Meyers B.C."/>
            <person name="Spannagl M."/>
            <person name="Cheung F."/>
            <person name="De Mita S."/>
            <person name="Krishnakumar V."/>
            <person name="Gundlach H."/>
            <person name="Zhou S."/>
            <person name="Mudge J."/>
            <person name="Bharti A.K."/>
            <person name="Murray J.D."/>
            <person name="Naoumkina M.A."/>
            <person name="Rosen B."/>
            <person name="Silverstein K.A."/>
            <person name="Tang H."/>
            <person name="Rombauts S."/>
            <person name="Zhao P.X."/>
            <person name="Zhou P."/>
            <person name="Barbe V."/>
            <person name="Bardou P."/>
            <person name="Bechner M."/>
            <person name="Bellec A."/>
            <person name="Berger A."/>
            <person name="Berges H."/>
            <person name="Bidwell S."/>
            <person name="Bisseling T."/>
            <person name="Choisne N."/>
            <person name="Couloux A."/>
            <person name="Denny R."/>
            <person name="Deshpande S."/>
            <person name="Dai X."/>
            <person name="Doyle J.J."/>
            <person name="Dudez A.M."/>
            <person name="Farmer A.D."/>
            <person name="Fouteau S."/>
            <person name="Franken C."/>
            <person name="Gibelin C."/>
            <person name="Gish J."/>
            <person name="Goldstein S."/>
            <person name="Gonzalez A.J."/>
            <person name="Green P.J."/>
            <person name="Hallab A."/>
            <person name="Hartog M."/>
            <person name="Hua A."/>
            <person name="Humphray S.J."/>
            <person name="Jeong D.H."/>
            <person name="Jing Y."/>
            <person name="Jocker A."/>
            <person name="Kenton S.M."/>
            <person name="Kim D.J."/>
            <person name="Klee K."/>
            <person name="Lai H."/>
            <person name="Lang C."/>
            <person name="Lin S."/>
            <person name="Macmil S.L."/>
            <person name="Magdelenat G."/>
            <person name="Matthews L."/>
            <person name="McCorrison J."/>
            <person name="Monaghan E.L."/>
            <person name="Mun J.H."/>
            <person name="Najar F.Z."/>
            <person name="Nicholson C."/>
            <person name="Noirot C."/>
            <person name="O'Bleness M."/>
            <person name="Paule C.R."/>
            <person name="Poulain J."/>
            <person name="Prion F."/>
            <person name="Qin B."/>
            <person name="Qu C."/>
            <person name="Retzel E.F."/>
            <person name="Riddle C."/>
            <person name="Sallet E."/>
            <person name="Samain S."/>
            <person name="Samson N."/>
            <person name="Sanders I."/>
            <person name="Saurat O."/>
            <person name="Scarpelli C."/>
            <person name="Schiex T."/>
            <person name="Segurens B."/>
            <person name="Severin A.J."/>
            <person name="Sherrier D.J."/>
            <person name="Shi R."/>
            <person name="Sims S."/>
            <person name="Singer S.R."/>
            <person name="Sinharoy S."/>
            <person name="Sterck L."/>
            <person name="Viollet A."/>
            <person name="Wang B.B."/>
            <person name="Wang K."/>
            <person name="Wang M."/>
            <person name="Wang X."/>
            <person name="Warfsmann J."/>
            <person name="Weissenbach J."/>
            <person name="White D.D."/>
            <person name="White J.D."/>
            <person name="Wiley G.B."/>
            <person name="Wincker P."/>
            <person name="Xing Y."/>
            <person name="Yang L."/>
            <person name="Yao Z."/>
            <person name="Ying F."/>
            <person name="Zhai J."/>
            <person name="Zhou L."/>
            <person name="Zuber A."/>
            <person name="Denarie J."/>
            <person name="Dixon R.A."/>
            <person name="May G.D."/>
            <person name="Schwartz D.C."/>
            <person name="Rogers J."/>
            <person name="Quetier F."/>
            <person name="Town C.D."/>
            <person name="Roe B.A."/>
        </authorList>
    </citation>
    <scope>NUCLEOTIDE SEQUENCE [LARGE SCALE GENOMIC DNA]</scope>
    <source>
        <strain evidence="11">A17</strain>
        <strain evidence="16 18">cv. Jemalong A17</strain>
    </source>
</reference>
<dbReference type="EnsemblPlants" id="AES65175">
    <property type="protein sequence ID" value="AES65175"/>
    <property type="gene ID" value="MTR_2g036290"/>
</dbReference>
<dbReference type="STRING" id="3880.G7ZXA1"/>
<dbReference type="Gramene" id="rna9181">
    <property type="protein sequence ID" value="RHN73378.1"/>
    <property type="gene ID" value="gene9181"/>
</dbReference>
<dbReference type="EC" id="3.2.1.14" evidence="13"/>
<dbReference type="PANTHER" id="PTHR46476">
    <property type="entry name" value="CHITINASE 2-LIKE"/>
    <property type="match status" value="1"/>
</dbReference>
<dbReference type="Proteomes" id="UP000002051">
    <property type="component" value="Chromosome 2"/>
</dbReference>
<dbReference type="PaxDb" id="3880-AES65170"/>
<evidence type="ECO:0000313" key="14">
    <source>
        <dbReference type="EMBL" id="RHN73379.1"/>
    </source>
</evidence>
<feature type="domain" description="GH18" evidence="5">
    <location>
        <begin position="14"/>
        <end position="309"/>
    </location>
</feature>
<dbReference type="Gramene" id="rna9183">
    <property type="protein sequence ID" value="RHN73380.1"/>
    <property type="gene ID" value="gene9183"/>
</dbReference>
<evidence type="ECO:0000313" key="19">
    <source>
        <dbReference type="Proteomes" id="UP000265566"/>
    </source>
</evidence>
<dbReference type="EMBL" id="CM001218">
    <property type="protein sequence ID" value="AES65172.1"/>
    <property type="molecule type" value="Genomic_DNA"/>
</dbReference>
<dbReference type="GO" id="GO:0005975">
    <property type="term" value="P:carbohydrate metabolic process"/>
    <property type="evidence" value="ECO:0007669"/>
    <property type="project" value="InterPro"/>
</dbReference>
<dbReference type="Gramene" id="rna9182">
    <property type="protein sequence ID" value="RHN73379.1"/>
    <property type="gene ID" value="gene9182"/>
</dbReference>
<dbReference type="CAZy" id="GH18">
    <property type="family name" value="Glycoside Hydrolase Family 18"/>
</dbReference>
<dbReference type="OMA" id="PAEMIND"/>
<reference evidence="11 18" key="2">
    <citation type="journal article" date="2014" name="BMC Genomics">
        <title>An improved genome release (version Mt4.0) for the model legume Medicago truncatula.</title>
        <authorList>
            <person name="Tang H."/>
            <person name="Krishnakumar V."/>
            <person name="Bidwell S."/>
            <person name="Rosen B."/>
            <person name="Chan A."/>
            <person name="Zhou S."/>
            <person name="Gentzbittel L."/>
            <person name="Childs K.L."/>
            <person name="Yandell M."/>
            <person name="Gundlach H."/>
            <person name="Mayer K.F."/>
            <person name="Schwartz D.C."/>
            <person name="Town C.D."/>
        </authorList>
    </citation>
    <scope>GENOME REANNOTATION</scope>
    <source>
        <strain evidence="11">A17</strain>
        <strain evidence="16 18">cv. Jemalong A17</strain>
    </source>
</reference>
<evidence type="ECO:0000313" key="15">
    <source>
        <dbReference type="EMBL" id="RHN73380.1"/>
    </source>
</evidence>
<dbReference type="EMBL" id="KL402787">
    <property type="protein sequence ID" value="KEH16951.1"/>
    <property type="molecule type" value="Genomic_DNA"/>
</dbReference>
<dbReference type="PRINTS" id="PR00551">
    <property type="entry name" value="2SGLOBULIN"/>
</dbReference>
<evidence type="ECO:0000256" key="4">
    <source>
        <dbReference type="RuleBase" id="RU004453"/>
    </source>
</evidence>
<dbReference type="PROSITE" id="PS51910">
    <property type="entry name" value="GH18_2"/>
    <property type="match status" value="1"/>
</dbReference>
<dbReference type="Proteomes" id="UP000265566">
    <property type="component" value="Chromosome 2"/>
</dbReference>
<evidence type="ECO:0000313" key="13">
    <source>
        <dbReference type="EMBL" id="RHN73378.1"/>
    </source>
</evidence>
<dbReference type="KEGG" id="mtr:11437642"/>
<dbReference type="EMBL" id="PSQE01000002">
    <property type="protein sequence ID" value="RHN73380.1"/>
    <property type="molecule type" value="Genomic_DNA"/>
</dbReference>
<evidence type="ECO:0000313" key="9">
    <source>
        <dbReference type="EMBL" id="KEH16950.1"/>
    </source>
</evidence>
<dbReference type="InterPro" id="IPR001579">
    <property type="entry name" value="Glyco_hydro_18_chit_AS"/>
</dbReference>
<evidence type="ECO:0000256" key="1">
    <source>
        <dbReference type="ARBA" id="ARBA00022801"/>
    </source>
</evidence>
<dbReference type="Gene3D" id="3.20.20.80">
    <property type="entry name" value="Glycosidases"/>
    <property type="match status" value="1"/>
</dbReference>
<dbReference type="EnsemblPlants" id="AES65172">
    <property type="protein sequence ID" value="AES65172"/>
    <property type="gene ID" value="MTR_2g036260"/>
</dbReference>
<dbReference type="HOGENOM" id="CLU_065258_1_0_1"/>
<dbReference type="OrthoDB" id="1395031at2759"/>
<dbReference type="PROSITE" id="PS01095">
    <property type="entry name" value="GH18_1"/>
    <property type="match status" value="1"/>
</dbReference>
<keyword evidence="2 3" id="KW-0326">Glycosidase</keyword>
<dbReference type="InterPro" id="IPR000677">
    <property type="entry name" value="Chitinase-like"/>
</dbReference>
<dbReference type="EnsemblPlants" id="KEH16951">
    <property type="protein sequence ID" value="KEH16951"/>
    <property type="gene ID" value="MTR_0062s0130"/>
</dbReference>
<dbReference type="EMBL" id="KL402787">
    <property type="protein sequence ID" value="KEH16952.1"/>
    <property type="molecule type" value="Genomic_DNA"/>
</dbReference>
<dbReference type="Pfam" id="PF00704">
    <property type="entry name" value="Glyco_hydro_18"/>
    <property type="match status" value="1"/>
</dbReference>
<dbReference type="EnsemblPlants" id="KEH19352">
    <property type="protein sequence ID" value="KEH19352"/>
    <property type="gene ID" value="MTR_8g046730"/>
</dbReference>
<dbReference type="KEGG" id="mtr:11440564"/>
<dbReference type="EnsemblPlants" id="KEH16952">
    <property type="protein sequence ID" value="KEH16952"/>
    <property type="gene ID" value="MTR_0062s0170"/>
</dbReference>
<dbReference type="EMBL" id="PSQE01000002">
    <property type="protein sequence ID" value="RHN73379.1"/>
    <property type="molecule type" value="Genomic_DNA"/>
</dbReference>
<name>G7ZXA1_MEDTR</name>
<dbReference type="Proteomes" id="UP000002051">
    <property type="component" value="Chromosome 8"/>
</dbReference>
<reference evidence="17" key="3">
    <citation type="submission" date="2015-06" db="UniProtKB">
        <authorList>
            <consortium name="EnsemblPlants"/>
        </authorList>
    </citation>
    <scope>IDENTIFICATION</scope>
    <source>
        <strain evidence="16">cv. Jemalong A17</strain>
    </source>
</reference>